<dbReference type="GO" id="GO:0000049">
    <property type="term" value="F:tRNA binding"/>
    <property type="evidence" value="ECO:0007669"/>
    <property type="project" value="TreeGrafter"/>
</dbReference>
<evidence type="ECO:0000256" key="6">
    <source>
        <dbReference type="ARBA" id="ARBA00023242"/>
    </source>
</evidence>
<evidence type="ECO:0000256" key="4">
    <source>
        <dbReference type="ARBA" id="ARBA00022490"/>
    </source>
</evidence>
<feature type="domain" description="NFACT protein C-terminal" evidence="10">
    <location>
        <begin position="891"/>
        <end position="981"/>
    </location>
</feature>
<evidence type="ECO:0000259" key="9">
    <source>
        <dbReference type="Pfam" id="PF05670"/>
    </source>
</evidence>
<evidence type="ECO:0000259" key="10">
    <source>
        <dbReference type="Pfam" id="PF11923"/>
    </source>
</evidence>
<evidence type="ECO:0000313" key="11">
    <source>
        <dbReference type="EMBL" id="VUZ39185.1"/>
    </source>
</evidence>
<feature type="domain" description="NFACT RNA-binding" evidence="9">
    <location>
        <begin position="537"/>
        <end position="663"/>
    </location>
</feature>
<evidence type="ECO:0000256" key="2">
    <source>
        <dbReference type="ARBA" id="ARBA00004496"/>
    </source>
</evidence>
<dbReference type="GO" id="GO:0043023">
    <property type="term" value="F:ribosomal large subunit binding"/>
    <property type="evidence" value="ECO:0007669"/>
    <property type="project" value="TreeGrafter"/>
</dbReference>
<gene>
    <name evidence="11" type="ORF">WMSIL1_LOCUS585</name>
</gene>
<dbReference type="GO" id="GO:1990112">
    <property type="term" value="C:RQC complex"/>
    <property type="evidence" value="ECO:0007669"/>
    <property type="project" value="TreeGrafter"/>
</dbReference>
<evidence type="ECO:0000256" key="1">
    <source>
        <dbReference type="ARBA" id="ARBA00004123"/>
    </source>
</evidence>
<dbReference type="Pfam" id="PF05670">
    <property type="entry name" value="NFACT-R_1"/>
    <property type="match status" value="1"/>
</dbReference>
<feature type="region of interest" description="Disordered" evidence="8">
    <location>
        <begin position="747"/>
        <end position="811"/>
    </location>
</feature>
<evidence type="ECO:0000313" key="12">
    <source>
        <dbReference type="Proteomes" id="UP000321570"/>
    </source>
</evidence>
<dbReference type="PANTHER" id="PTHR15239">
    <property type="entry name" value="NUCLEAR EXPORT MEDIATOR FACTOR NEMF"/>
    <property type="match status" value="1"/>
</dbReference>
<evidence type="ECO:0000256" key="5">
    <source>
        <dbReference type="ARBA" id="ARBA00023054"/>
    </source>
</evidence>
<keyword evidence="5 7" id="KW-0175">Coiled coil</keyword>
<keyword evidence="6" id="KW-0539">Nucleus</keyword>
<feature type="compositionally biased region" description="Low complexity" evidence="8">
    <location>
        <begin position="752"/>
        <end position="776"/>
    </location>
</feature>
<keyword evidence="12" id="KW-1185">Reference proteome</keyword>
<reference evidence="11 12" key="1">
    <citation type="submission" date="2019-07" db="EMBL/GenBank/DDBJ databases">
        <authorList>
            <person name="Jastrzebski P J."/>
            <person name="Paukszto L."/>
            <person name="Jastrzebski P J."/>
        </authorList>
    </citation>
    <scope>NUCLEOTIDE SEQUENCE [LARGE SCALE GENOMIC DNA]</scope>
    <source>
        <strain evidence="11 12">WMS-il1</strain>
    </source>
</reference>
<dbReference type="GO" id="GO:0005737">
    <property type="term" value="C:cytoplasm"/>
    <property type="evidence" value="ECO:0007669"/>
    <property type="project" value="UniProtKB-SubCell"/>
</dbReference>
<comment type="similarity">
    <text evidence="3">Belongs to the NEMF family.</text>
</comment>
<proteinExistence type="inferred from homology"/>
<dbReference type="InterPro" id="IPR008532">
    <property type="entry name" value="NFACT_RNA-bd"/>
</dbReference>
<accession>A0A564XVZ1</accession>
<feature type="compositionally biased region" description="Basic and acidic residues" evidence="8">
    <location>
        <begin position="829"/>
        <end position="839"/>
    </location>
</feature>
<dbReference type="InterPro" id="IPR021846">
    <property type="entry name" value="NFACT-C"/>
</dbReference>
<name>A0A564XVZ1_HYMDI</name>
<dbReference type="Pfam" id="PF05833">
    <property type="entry name" value="NFACT_N"/>
    <property type="match status" value="1"/>
</dbReference>
<evidence type="ECO:0000256" key="8">
    <source>
        <dbReference type="SAM" id="MobiDB-lite"/>
    </source>
</evidence>
<evidence type="ECO:0000256" key="7">
    <source>
        <dbReference type="SAM" id="Coils"/>
    </source>
</evidence>
<evidence type="ECO:0008006" key="13">
    <source>
        <dbReference type="Google" id="ProtNLM"/>
    </source>
</evidence>
<dbReference type="InterPro" id="IPR051608">
    <property type="entry name" value="RQC_Subunit_NEMF"/>
</dbReference>
<dbReference type="Gene3D" id="2.30.310.10">
    <property type="entry name" value="ibrinogen binding protein from staphylococcus aureus domain"/>
    <property type="match status" value="1"/>
</dbReference>
<feature type="compositionally biased region" description="Basic residues" evidence="8">
    <location>
        <begin position="789"/>
        <end position="799"/>
    </location>
</feature>
<dbReference type="AlphaFoldDB" id="A0A564XVZ1"/>
<comment type="subcellular location">
    <subcellularLocation>
        <location evidence="2">Cytoplasm</location>
    </subcellularLocation>
    <subcellularLocation>
        <location evidence="1">Nucleus</location>
    </subcellularLocation>
</comment>
<feature type="coiled-coil region" evidence="7">
    <location>
        <begin position="347"/>
        <end position="381"/>
    </location>
</feature>
<evidence type="ECO:0000256" key="3">
    <source>
        <dbReference type="ARBA" id="ARBA00008318"/>
    </source>
</evidence>
<protein>
    <recommendedName>
        <fullName evidence="13">NFACT-R_1 domain-containing protein</fullName>
    </recommendedName>
</protein>
<dbReference type="PANTHER" id="PTHR15239:SF6">
    <property type="entry name" value="RIBOSOME QUALITY CONTROL COMPLEX SUBUNIT NEMF"/>
    <property type="match status" value="1"/>
</dbReference>
<dbReference type="Pfam" id="PF11923">
    <property type="entry name" value="NFACT-C"/>
    <property type="match status" value="1"/>
</dbReference>
<dbReference type="Proteomes" id="UP000321570">
    <property type="component" value="Unassembled WGS sequence"/>
</dbReference>
<feature type="compositionally biased region" description="Basic and acidic residues" evidence="8">
    <location>
        <begin position="800"/>
        <end position="811"/>
    </location>
</feature>
<dbReference type="GO" id="GO:1990116">
    <property type="term" value="P:ribosome-associated ubiquitin-dependent protein catabolic process"/>
    <property type="evidence" value="ECO:0007669"/>
    <property type="project" value="TreeGrafter"/>
</dbReference>
<sequence length="991" mass="111870">MKGRFETFDVIAIVSELRKSIIGRRLVNVYDANNKTYMLKLSSLNSEEKPVLLIESGVRMHLTSFTWQKGTMPLGFTMKLRKHIKNKKISNIQQLGIDRVVDLTFGFEELAFHLIAELYGKGNMFLTDANYTILHLLRRRTDADQEVKYATRERFPIELVRPVPESLIDLRDPSSLEDLTKTLNDLLLNASGPWNNGLATDGTELPSVISVIGNVFSYGTGLIEHCCTVAGLTNAKRPKTTESDTQSPITDPDAYRLQTSEKIAVAFREVLIQISEKRTVNEDGSVTNPAIIIESPNPGQVPKYEAYYPIRFAQMSSKPGVDFDTFNKAVDEFYSSMEIKKSEVQVIQSVKSANKRVENIKRDQENRLRALKEEQIKDNQKAQLLELNVDLVDRVIMTLNSAIANQTNWKILGEVIEKQKERGDDCVANCIVKLQLSSNQALLHLSDPYQEDDNEDNDEEYSELPAQDVLVDLDCTALQNAKKYYANKRQAEAKEQKTIAGTKTALKAAAKKAEKTKKDVRGVPKMVKARKPLWFEKFHWFISSDNYLVLAGRDAVQNETLIKRYFRQHDIYVHADVHGASSVIVKARHLKPCERPIMGDTEESSMPQPPLRTLIEAGQMAVALSSAWSAKIITNAWWVRYDQVSKTAPSGEYLTTGSFVIRGRKNMLPQCHLTYGIGILFKLTEDSVERHLGERCIDLEAIRDAEAALKKYEIPKTQTDNVEEEEDEDAAKAFENVTLNLSINRVKKPQVQSAKQRQKPAAQAAKQSAPLPSQPQNKAKSSGPSPLKRGQKAKMKRIKEKYADQDAEERQIRQQILQGANAKLSSVHELTKGPKKEEVNENELQELEEKSQKDEESSDSEEEREVIMKSIKFEAQNVDNDREDDALVGTAEVSTLETLTGLPTTEDTILYALPFCAPYSALQKYKYRAKLIPGTQKRGKITRLAIHHFTSDKNTTDLEKQLIQAIKEEDICRVMPGSAKIIFPTASVRHE</sequence>
<organism evidence="11 12">
    <name type="scientific">Hymenolepis diminuta</name>
    <name type="common">Rat tapeworm</name>
    <dbReference type="NCBI Taxonomy" id="6216"/>
    <lineage>
        <taxon>Eukaryota</taxon>
        <taxon>Metazoa</taxon>
        <taxon>Spiralia</taxon>
        <taxon>Lophotrochozoa</taxon>
        <taxon>Platyhelminthes</taxon>
        <taxon>Cestoda</taxon>
        <taxon>Eucestoda</taxon>
        <taxon>Cyclophyllidea</taxon>
        <taxon>Hymenolepididae</taxon>
        <taxon>Hymenolepis</taxon>
    </lineage>
</organism>
<dbReference type="GO" id="GO:0072344">
    <property type="term" value="P:rescue of stalled ribosome"/>
    <property type="evidence" value="ECO:0007669"/>
    <property type="project" value="TreeGrafter"/>
</dbReference>
<dbReference type="EMBL" id="CABIJS010000011">
    <property type="protein sequence ID" value="VUZ39185.1"/>
    <property type="molecule type" value="Genomic_DNA"/>
</dbReference>
<dbReference type="FunFam" id="2.30.310.10:FF:000001">
    <property type="entry name" value="Nuclear export mediator factor Nemf"/>
    <property type="match status" value="1"/>
</dbReference>
<feature type="region of interest" description="Disordered" evidence="8">
    <location>
        <begin position="825"/>
        <end position="864"/>
    </location>
</feature>
<keyword evidence="4" id="KW-0963">Cytoplasm</keyword>
<dbReference type="GO" id="GO:0005634">
    <property type="term" value="C:nucleus"/>
    <property type="evidence" value="ECO:0007669"/>
    <property type="project" value="UniProtKB-SubCell"/>
</dbReference>